<evidence type="ECO:0000313" key="4">
    <source>
        <dbReference type="Proteomes" id="UP001275084"/>
    </source>
</evidence>
<sequence>MAFLKESNPVLVPFSEAVKIEKLDSHTYKANLSESYLIGLVPNGGYVGSCLLRAAMHHLAPRGQPHPMTAHFEYFSRTEAGPAIIVIEDVKPGRQFSTLHLTLYQSALLPHAPWTVPGTSRREVAAYITMANLSAEAGLSLPSGWTLPHPPPPNPDFAALRAGRDQGWTDFRHMDGSPIAHLVCLKNLQYFVPRRGHPHLGVFDLWIRMASGEGLTTAALGFVADCLPYPVEAYRPARGEEGLFGHGEIFWYPTVVMNLEVKTALPEEGVEWLRMRIQPKVIQGGRFDLEVVILDEAGRVVALSQHVNLIVGLERNTAKRGGSRI</sequence>
<dbReference type="Pfam" id="PF13622">
    <property type="entry name" value="4HBT_3"/>
    <property type="match status" value="1"/>
</dbReference>
<gene>
    <name evidence="3" type="ORF">B0T25DRAFT_130410</name>
</gene>
<dbReference type="PANTHER" id="PTHR38110">
    <property type="entry name" value="CHROMOSOME 23, WHOLE GENOME SHOTGUN SEQUENCE"/>
    <property type="match status" value="1"/>
</dbReference>
<protein>
    <submittedName>
        <fullName evidence="3">Thioesterase-like superfamily-domain-containing protein</fullName>
    </submittedName>
</protein>
<dbReference type="InterPro" id="IPR029069">
    <property type="entry name" value="HotDog_dom_sf"/>
</dbReference>
<dbReference type="Proteomes" id="UP001275084">
    <property type="component" value="Unassembled WGS sequence"/>
</dbReference>
<dbReference type="AlphaFoldDB" id="A0AAJ0HSN2"/>
<comment type="caution">
    <text evidence="3">The sequence shown here is derived from an EMBL/GenBank/DDBJ whole genome shotgun (WGS) entry which is preliminary data.</text>
</comment>
<dbReference type="EMBL" id="JAUIQD010000002">
    <property type="protein sequence ID" value="KAK3360463.1"/>
    <property type="molecule type" value="Genomic_DNA"/>
</dbReference>
<dbReference type="InterPro" id="IPR052389">
    <property type="entry name" value="Sec_Metab_Biosynth-Assoc"/>
</dbReference>
<accession>A0AAJ0HSN2</accession>
<dbReference type="InterPro" id="IPR042171">
    <property type="entry name" value="Acyl-CoA_hotdog"/>
</dbReference>
<evidence type="ECO:0000259" key="1">
    <source>
        <dbReference type="Pfam" id="PF13622"/>
    </source>
</evidence>
<proteinExistence type="predicted"/>
<keyword evidence="4" id="KW-1185">Reference proteome</keyword>
<dbReference type="InterPro" id="IPR049449">
    <property type="entry name" value="TesB_ACOT8-like_N"/>
</dbReference>
<dbReference type="Pfam" id="PF20789">
    <property type="entry name" value="4HBT_3C"/>
    <property type="match status" value="1"/>
</dbReference>
<dbReference type="PANTHER" id="PTHR38110:SF1">
    <property type="entry name" value="THIOESTERASE DOMAIN-CONTAINING PROTEIN"/>
    <property type="match status" value="1"/>
</dbReference>
<feature type="domain" description="Acyl-CoA thioesterase-like C-terminal" evidence="2">
    <location>
        <begin position="187"/>
        <end position="309"/>
    </location>
</feature>
<evidence type="ECO:0000313" key="3">
    <source>
        <dbReference type="EMBL" id="KAK3360463.1"/>
    </source>
</evidence>
<organism evidence="3 4">
    <name type="scientific">Lasiosphaeria hispida</name>
    <dbReference type="NCBI Taxonomy" id="260671"/>
    <lineage>
        <taxon>Eukaryota</taxon>
        <taxon>Fungi</taxon>
        <taxon>Dikarya</taxon>
        <taxon>Ascomycota</taxon>
        <taxon>Pezizomycotina</taxon>
        <taxon>Sordariomycetes</taxon>
        <taxon>Sordariomycetidae</taxon>
        <taxon>Sordariales</taxon>
        <taxon>Lasiosphaeriaceae</taxon>
        <taxon>Lasiosphaeria</taxon>
    </lineage>
</organism>
<reference evidence="3" key="1">
    <citation type="journal article" date="2023" name="Mol. Phylogenet. Evol.">
        <title>Genome-scale phylogeny and comparative genomics of the fungal order Sordariales.</title>
        <authorList>
            <person name="Hensen N."/>
            <person name="Bonometti L."/>
            <person name="Westerberg I."/>
            <person name="Brannstrom I.O."/>
            <person name="Guillou S."/>
            <person name="Cros-Aarteil S."/>
            <person name="Calhoun S."/>
            <person name="Haridas S."/>
            <person name="Kuo A."/>
            <person name="Mondo S."/>
            <person name="Pangilinan J."/>
            <person name="Riley R."/>
            <person name="LaButti K."/>
            <person name="Andreopoulos B."/>
            <person name="Lipzen A."/>
            <person name="Chen C."/>
            <person name="Yan M."/>
            <person name="Daum C."/>
            <person name="Ng V."/>
            <person name="Clum A."/>
            <person name="Steindorff A."/>
            <person name="Ohm R.A."/>
            <person name="Martin F."/>
            <person name="Silar P."/>
            <person name="Natvig D.O."/>
            <person name="Lalanne C."/>
            <person name="Gautier V."/>
            <person name="Ament-Velasquez S.L."/>
            <person name="Kruys A."/>
            <person name="Hutchinson M.I."/>
            <person name="Powell A.J."/>
            <person name="Barry K."/>
            <person name="Miller A.N."/>
            <person name="Grigoriev I.V."/>
            <person name="Debuchy R."/>
            <person name="Gladieux P."/>
            <person name="Hiltunen Thoren M."/>
            <person name="Johannesson H."/>
        </authorList>
    </citation>
    <scope>NUCLEOTIDE SEQUENCE</scope>
    <source>
        <strain evidence="3">CBS 955.72</strain>
    </source>
</reference>
<dbReference type="SUPFAM" id="SSF54637">
    <property type="entry name" value="Thioesterase/thiol ester dehydrase-isomerase"/>
    <property type="match status" value="2"/>
</dbReference>
<dbReference type="Gene3D" id="2.40.160.210">
    <property type="entry name" value="Acyl-CoA thioesterase, double hotdog domain"/>
    <property type="match status" value="1"/>
</dbReference>
<name>A0AAJ0HSN2_9PEZI</name>
<reference evidence="3" key="2">
    <citation type="submission" date="2023-06" db="EMBL/GenBank/DDBJ databases">
        <authorList>
            <consortium name="Lawrence Berkeley National Laboratory"/>
            <person name="Haridas S."/>
            <person name="Hensen N."/>
            <person name="Bonometti L."/>
            <person name="Westerberg I."/>
            <person name="Brannstrom I.O."/>
            <person name="Guillou S."/>
            <person name="Cros-Aarteil S."/>
            <person name="Calhoun S."/>
            <person name="Kuo A."/>
            <person name="Mondo S."/>
            <person name="Pangilinan J."/>
            <person name="Riley R."/>
            <person name="Labutti K."/>
            <person name="Andreopoulos B."/>
            <person name="Lipzen A."/>
            <person name="Chen C."/>
            <person name="Yanf M."/>
            <person name="Daum C."/>
            <person name="Ng V."/>
            <person name="Clum A."/>
            <person name="Steindorff A."/>
            <person name="Ohm R."/>
            <person name="Martin F."/>
            <person name="Silar P."/>
            <person name="Natvig D."/>
            <person name="Lalanne C."/>
            <person name="Gautier V."/>
            <person name="Ament-Velasquez S.L."/>
            <person name="Kruys A."/>
            <person name="Hutchinson M.I."/>
            <person name="Powell A.J."/>
            <person name="Barry K."/>
            <person name="Miller A.N."/>
            <person name="Grigoriev I.V."/>
            <person name="Debuchy R."/>
            <person name="Gladieux P."/>
            <person name="Thoren M.H."/>
            <person name="Johannesson H."/>
        </authorList>
    </citation>
    <scope>NUCLEOTIDE SEQUENCE</scope>
    <source>
        <strain evidence="3">CBS 955.72</strain>
    </source>
</reference>
<evidence type="ECO:0000259" key="2">
    <source>
        <dbReference type="Pfam" id="PF20789"/>
    </source>
</evidence>
<dbReference type="InterPro" id="IPR049450">
    <property type="entry name" value="ACOT8-like_C"/>
</dbReference>
<feature type="domain" description="Acyl-CoA thioesterase-like N-terminal HotDog" evidence="1">
    <location>
        <begin position="37"/>
        <end position="107"/>
    </location>
</feature>